<comment type="subunit">
    <text evidence="4">Homodimer.</text>
</comment>
<dbReference type="GO" id="GO:0009228">
    <property type="term" value="P:thiamine biosynthetic process"/>
    <property type="evidence" value="ECO:0007669"/>
    <property type="project" value="UniProtKB-KW"/>
</dbReference>
<evidence type="ECO:0000256" key="5">
    <source>
        <dbReference type="ARBA" id="ARBA00022679"/>
    </source>
</evidence>
<evidence type="ECO:0000256" key="2">
    <source>
        <dbReference type="ARBA" id="ARBA00004948"/>
    </source>
</evidence>
<evidence type="ECO:0000256" key="9">
    <source>
        <dbReference type="ARBA" id="ARBA00023004"/>
    </source>
</evidence>
<reference evidence="13" key="1">
    <citation type="submission" date="2018-06" db="EMBL/GenBank/DDBJ databases">
        <authorList>
            <person name="Zhirakovskaya E."/>
        </authorList>
    </citation>
    <scope>NUCLEOTIDE SEQUENCE</scope>
</reference>
<dbReference type="PANTHER" id="PTHR31528:SF1">
    <property type="entry name" value="4-AMINO-5-HYDROXYMETHYL-2-METHYLPYRIMIDINE PHOSPHATE SYNTHASE THI11-RELATED"/>
    <property type="match status" value="1"/>
</dbReference>
<evidence type="ECO:0000256" key="10">
    <source>
        <dbReference type="ARBA" id="ARBA00033171"/>
    </source>
</evidence>
<evidence type="ECO:0000256" key="3">
    <source>
        <dbReference type="ARBA" id="ARBA00009406"/>
    </source>
</evidence>
<dbReference type="EMBL" id="UOEK01000316">
    <property type="protein sequence ID" value="VAW05480.1"/>
    <property type="molecule type" value="Genomic_DNA"/>
</dbReference>
<comment type="catalytic activity">
    <reaction evidence="11">
        <text>N(6)-(pyridoxal phosphate)-L-lysyl-[4-amino-5-hydroxymethyl-2-methylpyrimidine phosphate synthase] + L-histidyl-[4-amino-5-hydroxymethyl-2-methylpyrimidine phosphate synthase] + 2 Fe(3+) + 4 H2O = L-lysyl-[4-amino-5-hydroxymethyl-2-methylpyrimidine phosphate synthase] + (2S)-2-amino-5-hydroxy-4-oxopentanoyl-[4-amino-5-hydroxymethyl-2-methylpyrimidine phosphate synthase] + 4-amino-2-methyl-5-(phosphooxymethyl)pyrimidine + 3-oxopropanoate + 2 Fe(2+) + 2 H(+)</text>
        <dbReference type="Rhea" id="RHEA:65756"/>
        <dbReference type="Rhea" id="RHEA-COMP:16892"/>
        <dbReference type="Rhea" id="RHEA-COMP:16893"/>
        <dbReference type="Rhea" id="RHEA-COMP:16894"/>
        <dbReference type="Rhea" id="RHEA-COMP:16895"/>
        <dbReference type="ChEBI" id="CHEBI:15377"/>
        <dbReference type="ChEBI" id="CHEBI:15378"/>
        <dbReference type="ChEBI" id="CHEBI:29033"/>
        <dbReference type="ChEBI" id="CHEBI:29034"/>
        <dbReference type="ChEBI" id="CHEBI:29969"/>
        <dbReference type="ChEBI" id="CHEBI:29979"/>
        <dbReference type="ChEBI" id="CHEBI:33190"/>
        <dbReference type="ChEBI" id="CHEBI:58354"/>
        <dbReference type="ChEBI" id="CHEBI:143915"/>
        <dbReference type="ChEBI" id="CHEBI:157692"/>
    </reaction>
    <physiologicalReaction direction="left-to-right" evidence="11">
        <dbReference type="Rhea" id="RHEA:65757"/>
    </physiologicalReaction>
</comment>
<comment type="pathway">
    <text evidence="2">Cofactor biosynthesis; thiamine diphosphate biosynthesis.</text>
</comment>
<dbReference type="SUPFAM" id="SSF53850">
    <property type="entry name" value="Periplasmic binding protein-like II"/>
    <property type="match status" value="1"/>
</dbReference>
<evidence type="ECO:0000256" key="7">
    <source>
        <dbReference type="ARBA" id="ARBA00022898"/>
    </source>
</evidence>
<proteinExistence type="inferred from homology"/>
<accession>A0A3B0SM42</accession>
<evidence type="ECO:0000256" key="6">
    <source>
        <dbReference type="ARBA" id="ARBA00022723"/>
    </source>
</evidence>
<sequence>MTQQINRRQFLRGTAAGAVLLGGSTILAACGGKESEVSTAPGSPQLTPLPFQASWVNDAEFAGYFVAIDNGYYTSEGIDLAYASGGPDVIPESTLLSGTALVTLTTPETTVKAITEQGAKFKIIGAQFQKNPIGVVSLAASGINSPADLVGKTLAVPPVNTLAVRAMFRLSDIDINDINIVPYQYDPTPLIAGEVDATIDFVVNVPYTISELGAQASSFLLYDFGFTVFNDTIVVTEETLNNQRDMLVGWLRASRKGWDENFKDVTKYPTLFEETWFAGTGRSIENELFFNDAQQSLIEHPDGIFAMSEDAIAANISALAEVGVMADRSMFDTTLLEEI</sequence>
<dbReference type="GO" id="GO:0016740">
    <property type="term" value="F:transferase activity"/>
    <property type="evidence" value="ECO:0007669"/>
    <property type="project" value="UniProtKB-KW"/>
</dbReference>
<dbReference type="NCBIfam" id="TIGR01409">
    <property type="entry name" value="TAT_signal_seq"/>
    <property type="match status" value="1"/>
</dbReference>
<evidence type="ECO:0000256" key="8">
    <source>
        <dbReference type="ARBA" id="ARBA00022977"/>
    </source>
</evidence>
<comment type="similarity">
    <text evidence="3">Belongs to the NMT1/THI5 family.</text>
</comment>
<dbReference type="InterPro" id="IPR006311">
    <property type="entry name" value="TAT_signal"/>
</dbReference>
<name>A0A3B0SM42_9ZZZZ</name>
<keyword evidence="8" id="KW-0784">Thiamine biosynthesis</keyword>
<gene>
    <name evidence="13" type="ORF">MNBD_ACTINO02-2416</name>
</gene>
<dbReference type="PROSITE" id="PS51318">
    <property type="entry name" value="TAT"/>
    <property type="match status" value="1"/>
</dbReference>
<protein>
    <recommendedName>
        <fullName evidence="10">Thiamine pyrimidine synthase</fullName>
    </recommendedName>
</protein>
<evidence type="ECO:0000313" key="13">
    <source>
        <dbReference type="EMBL" id="VAW05480.1"/>
    </source>
</evidence>
<organism evidence="13">
    <name type="scientific">hydrothermal vent metagenome</name>
    <dbReference type="NCBI Taxonomy" id="652676"/>
    <lineage>
        <taxon>unclassified sequences</taxon>
        <taxon>metagenomes</taxon>
        <taxon>ecological metagenomes</taxon>
    </lineage>
</organism>
<keyword evidence="6" id="KW-0479">Metal-binding</keyword>
<keyword evidence="5" id="KW-0808">Transferase</keyword>
<keyword evidence="7" id="KW-0663">Pyridoxal phosphate</keyword>
<dbReference type="PROSITE" id="PS51257">
    <property type="entry name" value="PROKAR_LIPOPROTEIN"/>
    <property type="match status" value="1"/>
</dbReference>
<dbReference type="Pfam" id="PF09084">
    <property type="entry name" value="NMT1"/>
    <property type="match status" value="1"/>
</dbReference>
<evidence type="ECO:0000256" key="1">
    <source>
        <dbReference type="ARBA" id="ARBA00003469"/>
    </source>
</evidence>
<keyword evidence="9" id="KW-0408">Iron</keyword>
<dbReference type="GO" id="GO:0046872">
    <property type="term" value="F:metal ion binding"/>
    <property type="evidence" value="ECO:0007669"/>
    <property type="project" value="UniProtKB-KW"/>
</dbReference>
<dbReference type="AlphaFoldDB" id="A0A3B0SM42"/>
<dbReference type="Gene3D" id="3.40.190.10">
    <property type="entry name" value="Periplasmic binding protein-like II"/>
    <property type="match status" value="2"/>
</dbReference>
<comment type="function">
    <text evidence="1">Responsible for the formation of the pyrimidine heterocycle in the thiamine biosynthesis pathway. Catalyzes the formation of hydroxymethylpyrimidine phosphate (HMP-P) from histidine and pyridoxal phosphate (PLP). The protein uses PLP and the active site histidine to form HMP-P, generating an inactive enzyme. The enzyme can only undergo a single turnover, which suggests it is a suicide enzyme.</text>
</comment>
<dbReference type="PANTHER" id="PTHR31528">
    <property type="entry name" value="4-AMINO-5-HYDROXYMETHYL-2-METHYLPYRIMIDINE PHOSPHATE SYNTHASE THI11-RELATED"/>
    <property type="match status" value="1"/>
</dbReference>
<evidence type="ECO:0000259" key="12">
    <source>
        <dbReference type="Pfam" id="PF09084"/>
    </source>
</evidence>
<dbReference type="InterPro" id="IPR015168">
    <property type="entry name" value="SsuA/THI5"/>
</dbReference>
<evidence type="ECO:0000256" key="4">
    <source>
        <dbReference type="ARBA" id="ARBA00011738"/>
    </source>
</evidence>
<evidence type="ECO:0000256" key="11">
    <source>
        <dbReference type="ARBA" id="ARBA00048179"/>
    </source>
</evidence>
<dbReference type="InterPro" id="IPR019546">
    <property type="entry name" value="TAT_signal_bac_arc"/>
</dbReference>
<dbReference type="InterPro" id="IPR027939">
    <property type="entry name" value="NMT1/THI5"/>
</dbReference>
<feature type="domain" description="SsuA/THI5-like" evidence="12">
    <location>
        <begin position="60"/>
        <end position="262"/>
    </location>
</feature>